<dbReference type="PROSITE" id="PS50035">
    <property type="entry name" value="PLD"/>
    <property type="match status" value="1"/>
</dbReference>
<keyword evidence="5" id="KW-0442">Lipid degradation</keyword>
<comment type="catalytic activity">
    <reaction evidence="1">
        <text>a 1,2-diacyl-sn-glycero-3-phosphocholine + H2O = a 1,2-diacyl-sn-glycero-3-phosphate + choline + H(+)</text>
        <dbReference type="Rhea" id="RHEA:14445"/>
        <dbReference type="ChEBI" id="CHEBI:15354"/>
        <dbReference type="ChEBI" id="CHEBI:15377"/>
        <dbReference type="ChEBI" id="CHEBI:15378"/>
        <dbReference type="ChEBI" id="CHEBI:57643"/>
        <dbReference type="ChEBI" id="CHEBI:58608"/>
        <dbReference type="EC" id="3.1.4.4"/>
    </reaction>
</comment>
<evidence type="ECO:0000256" key="2">
    <source>
        <dbReference type="ARBA" id="ARBA00008664"/>
    </source>
</evidence>
<dbReference type="AlphaFoldDB" id="A0A7C0ZFD9"/>
<evidence type="ECO:0000256" key="6">
    <source>
        <dbReference type="ARBA" id="ARBA00023098"/>
    </source>
</evidence>
<dbReference type="InterPro" id="IPR025202">
    <property type="entry name" value="PLD-like_dom"/>
</dbReference>
<dbReference type="PANTHER" id="PTHR43856:SF1">
    <property type="entry name" value="MITOCHONDRIAL CARDIOLIPIN HYDROLASE"/>
    <property type="match status" value="1"/>
</dbReference>
<sequence length="180" mass="20534">MIYLLLLLSQSDIQNIKYIGNREYIPNLVETINKAQHTIYIVMYSAGYYPTHPEGPDRKVYGAMFDAVKRGVKVKVILDASDWNPNSTRKNEITANYLKEGGVEVYWDPPEITTHSKIVIVDTLLCIVGSTNWTYYAFAHNNESSLLIESRTLAERLTQFFTDLLRVSTEELPINLGKAQ</sequence>
<evidence type="ECO:0000256" key="5">
    <source>
        <dbReference type="ARBA" id="ARBA00022963"/>
    </source>
</evidence>
<evidence type="ECO:0000259" key="7">
    <source>
        <dbReference type="PROSITE" id="PS50035"/>
    </source>
</evidence>
<dbReference type="GO" id="GO:0004630">
    <property type="term" value="F:phospholipase D activity"/>
    <property type="evidence" value="ECO:0007669"/>
    <property type="project" value="UniProtKB-EC"/>
</dbReference>
<name>A0A7C0ZFD9_UNCW3</name>
<comment type="caution">
    <text evidence="8">The sequence shown here is derived from an EMBL/GenBank/DDBJ whole genome shotgun (WGS) entry which is preliminary data.</text>
</comment>
<evidence type="ECO:0000256" key="1">
    <source>
        <dbReference type="ARBA" id="ARBA00000798"/>
    </source>
</evidence>
<keyword evidence="6" id="KW-0443">Lipid metabolism</keyword>
<organism evidence="8">
    <name type="scientific">candidate division WOR-3 bacterium</name>
    <dbReference type="NCBI Taxonomy" id="2052148"/>
    <lineage>
        <taxon>Bacteria</taxon>
        <taxon>Bacteria division WOR-3</taxon>
    </lineage>
</organism>
<dbReference type="Proteomes" id="UP000885847">
    <property type="component" value="Unassembled WGS sequence"/>
</dbReference>
<protein>
    <recommendedName>
        <fullName evidence="3">phospholipase D</fullName>
        <ecNumber evidence="3">3.1.4.4</ecNumber>
    </recommendedName>
</protein>
<dbReference type="EC" id="3.1.4.4" evidence="3"/>
<dbReference type="GO" id="GO:0006793">
    <property type="term" value="P:phosphorus metabolic process"/>
    <property type="evidence" value="ECO:0007669"/>
    <property type="project" value="UniProtKB-ARBA"/>
</dbReference>
<feature type="domain" description="PLD phosphodiesterase" evidence="7">
    <location>
        <begin position="110"/>
        <end position="137"/>
    </location>
</feature>
<gene>
    <name evidence="8" type="ORF">ENF18_07830</name>
</gene>
<dbReference type="EMBL" id="DQWE01000370">
    <property type="protein sequence ID" value="HDI83681.1"/>
    <property type="molecule type" value="Genomic_DNA"/>
</dbReference>
<dbReference type="GO" id="GO:0016042">
    <property type="term" value="P:lipid catabolic process"/>
    <property type="evidence" value="ECO:0007669"/>
    <property type="project" value="UniProtKB-KW"/>
</dbReference>
<dbReference type="GO" id="GO:0016891">
    <property type="term" value="F:RNA endonuclease activity producing 5'-phosphomonoesters, hydrolytic mechanism"/>
    <property type="evidence" value="ECO:0007669"/>
    <property type="project" value="TreeGrafter"/>
</dbReference>
<comment type="similarity">
    <text evidence="2">Belongs to the phospholipase D family.</text>
</comment>
<proteinExistence type="inferred from homology"/>
<evidence type="ECO:0000313" key="8">
    <source>
        <dbReference type="EMBL" id="HDI83681.1"/>
    </source>
</evidence>
<dbReference type="Gene3D" id="3.30.870.10">
    <property type="entry name" value="Endonuclease Chain A"/>
    <property type="match status" value="1"/>
</dbReference>
<keyword evidence="4" id="KW-0378">Hydrolase</keyword>
<evidence type="ECO:0000256" key="4">
    <source>
        <dbReference type="ARBA" id="ARBA00022801"/>
    </source>
</evidence>
<dbReference type="PANTHER" id="PTHR43856">
    <property type="entry name" value="CARDIOLIPIN HYDROLASE"/>
    <property type="match status" value="1"/>
</dbReference>
<evidence type="ECO:0000256" key="3">
    <source>
        <dbReference type="ARBA" id="ARBA00012027"/>
    </source>
</evidence>
<dbReference type="SUPFAM" id="SSF56024">
    <property type="entry name" value="Phospholipase D/nuclease"/>
    <property type="match status" value="1"/>
</dbReference>
<dbReference type="InterPro" id="IPR001736">
    <property type="entry name" value="PLipase_D/transphosphatidylase"/>
</dbReference>
<reference evidence="8" key="1">
    <citation type="journal article" date="2020" name="mSystems">
        <title>Genome- and Community-Level Interaction Insights into Carbon Utilization and Element Cycling Functions of Hydrothermarchaeota in Hydrothermal Sediment.</title>
        <authorList>
            <person name="Zhou Z."/>
            <person name="Liu Y."/>
            <person name="Xu W."/>
            <person name="Pan J."/>
            <person name="Luo Z.H."/>
            <person name="Li M."/>
        </authorList>
    </citation>
    <scope>NUCLEOTIDE SEQUENCE [LARGE SCALE GENOMIC DNA]</scope>
    <source>
        <strain evidence="8">HyVt-102</strain>
    </source>
</reference>
<dbReference type="InterPro" id="IPR051406">
    <property type="entry name" value="PLD_domain"/>
</dbReference>
<accession>A0A7C0ZFD9</accession>
<dbReference type="Pfam" id="PF13091">
    <property type="entry name" value="PLDc_2"/>
    <property type="match status" value="1"/>
</dbReference>